<keyword evidence="2" id="KW-0418">Kinase</keyword>
<accession>A0ABQ6ZLT2</accession>
<feature type="domain" description="ATPase BadF/BadG/BcrA/BcrD type" evidence="1">
    <location>
        <begin position="7"/>
        <end position="306"/>
    </location>
</feature>
<name>A0ABQ6ZLT2_9GAMM</name>
<organism evidence="2 3">
    <name type="scientific">Pseudoxanthomonas japonensis</name>
    <dbReference type="NCBI Taxonomy" id="69284"/>
    <lineage>
        <taxon>Bacteria</taxon>
        <taxon>Pseudomonadati</taxon>
        <taxon>Pseudomonadota</taxon>
        <taxon>Gammaproteobacteria</taxon>
        <taxon>Lysobacterales</taxon>
        <taxon>Lysobacteraceae</taxon>
        <taxon>Pseudoxanthomonas</taxon>
    </lineage>
</organism>
<dbReference type="RefSeq" id="WP_162335923.1">
    <property type="nucleotide sequence ID" value="NZ_JBHSRQ010000007.1"/>
</dbReference>
<dbReference type="Pfam" id="PF01869">
    <property type="entry name" value="BcrAD_BadFG"/>
    <property type="match status" value="1"/>
</dbReference>
<keyword evidence="2" id="KW-0808">Transferase</keyword>
<evidence type="ECO:0000313" key="3">
    <source>
        <dbReference type="Proteomes" id="UP000781710"/>
    </source>
</evidence>
<comment type="caution">
    <text evidence="2">The sequence shown here is derived from an EMBL/GenBank/DDBJ whole genome shotgun (WGS) entry which is preliminary data.</text>
</comment>
<dbReference type="CDD" id="cd24007">
    <property type="entry name" value="ASKHA_NBD_eukNAGK-like"/>
    <property type="match status" value="1"/>
</dbReference>
<reference evidence="2 3" key="1">
    <citation type="submission" date="2017-10" db="EMBL/GenBank/DDBJ databases">
        <title>Whole genome sequencing of members of genus Pseudoxanthomonas.</title>
        <authorList>
            <person name="Kumar S."/>
            <person name="Bansal K."/>
            <person name="Kaur A."/>
            <person name="Patil P."/>
            <person name="Sharma S."/>
            <person name="Patil P.B."/>
        </authorList>
    </citation>
    <scope>NUCLEOTIDE SEQUENCE [LARGE SCALE GENOMIC DNA]</scope>
    <source>
        <strain evidence="2 3">DSM 17109</strain>
    </source>
</reference>
<dbReference type="InterPro" id="IPR002731">
    <property type="entry name" value="ATPase_BadF"/>
</dbReference>
<dbReference type="EMBL" id="PDWW01000001">
    <property type="protein sequence ID" value="KAF1727311.1"/>
    <property type="molecule type" value="Genomic_DNA"/>
</dbReference>
<dbReference type="InterPro" id="IPR043129">
    <property type="entry name" value="ATPase_NBD"/>
</dbReference>
<protein>
    <submittedName>
        <fullName evidence="2">N-acetylglucosamine kinase</fullName>
    </submittedName>
</protein>
<dbReference type="InterPro" id="IPR052519">
    <property type="entry name" value="Euk-type_GlcNAc_Kinase"/>
</dbReference>
<gene>
    <name evidence="2" type="ORF">CSC78_00350</name>
</gene>
<dbReference type="PANTHER" id="PTHR43190:SF3">
    <property type="entry name" value="N-ACETYL-D-GLUCOSAMINE KINASE"/>
    <property type="match status" value="1"/>
</dbReference>
<keyword evidence="3" id="KW-1185">Reference proteome</keyword>
<evidence type="ECO:0000313" key="2">
    <source>
        <dbReference type="EMBL" id="KAF1727311.1"/>
    </source>
</evidence>
<dbReference type="PANTHER" id="PTHR43190">
    <property type="entry name" value="N-ACETYL-D-GLUCOSAMINE KINASE"/>
    <property type="match status" value="1"/>
</dbReference>
<dbReference type="Proteomes" id="UP000781710">
    <property type="component" value="Unassembled WGS sequence"/>
</dbReference>
<dbReference type="Gene3D" id="3.30.420.40">
    <property type="match status" value="2"/>
</dbReference>
<sequence length="317" mass="33004">MTRGLYLGVDGGGTKTRFALMDDDGVLVGEAQTGTTYHPEVGLDGVGRILADGIATVLAQAGEQDTHAIAYAFFGLPAHGEDTQATARLDAIPAQVLGHDRYRCDNDMVCGWAGSLACGDGINIVAGTGSIGYGQRQGVDARGGGWGEAFSDEGSAYWIAVQGLNAYSRMSDGRLPKGPLHALVNERLALATDLDLCARIYGPGVGSRADIAQLSRIVAEAARQGDAAAATIYTRAGDELAGIVVAIRDRLAFDDDETVAVSYSGGAFSAGDLLMQPFTAALHAASSQFELRTPLHEPHYGAALYARLLAHRHAAAA</sequence>
<dbReference type="SUPFAM" id="SSF53067">
    <property type="entry name" value="Actin-like ATPase domain"/>
    <property type="match status" value="2"/>
</dbReference>
<evidence type="ECO:0000259" key="1">
    <source>
        <dbReference type="Pfam" id="PF01869"/>
    </source>
</evidence>
<proteinExistence type="predicted"/>
<dbReference type="GO" id="GO:0016301">
    <property type="term" value="F:kinase activity"/>
    <property type="evidence" value="ECO:0007669"/>
    <property type="project" value="UniProtKB-KW"/>
</dbReference>